<comment type="caution">
    <text evidence="6">The sequence shown here is derived from an EMBL/GenBank/DDBJ whole genome shotgun (WGS) entry which is preliminary data.</text>
</comment>
<dbReference type="RefSeq" id="WP_133333847.1">
    <property type="nucleotide sequence ID" value="NZ_JARMCE010000013.1"/>
</dbReference>
<evidence type="ECO:0000313" key="7">
    <source>
        <dbReference type="Proteomes" id="UP000295132"/>
    </source>
</evidence>
<sequence>MDAQRAQEIANSTTMANVMYNGTRIYIEHVDQQNGTATIHPLDQPNQKQSVAVSNLMES</sequence>
<evidence type="ECO:0000256" key="1">
    <source>
        <dbReference type="ARBA" id="ARBA00004288"/>
    </source>
</evidence>
<organism evidence="6 7">
    <name type="scientific">Bacillus salipaludis</name>
    <dbReference type="NCBI Taxonomy" id="2547811"/>
    <lineage>
        <taxon>Bacteria</taxon>
        <taxon>Bacillati</taxon>
        <taxon>Bacillota</taxon>
        <taxon>Bacilli</taxon>
        <taxon>Bacillales</taxon>
        <taxon>Bacillaceae</taxon>
        <taxon>Bacillus</taxon>
    </lineage>
</organism>
<proteinExistence type="evidence at transcript level"/>
<dbReference type="GO" id="GO:0030435">
    <property type="term" value="P:sporulation resulting in formation of a cellular spore"/>
    <property type="evidence" value="ECO:0007669"/>
    <property type="project" value="UniProtKB-KW"/>
</dbReference>
<comment type="subcellular location">
    <subcellularLocation>
        <location evidence="1 4">Spore core</location>
    </subcellularLocation>
</comment>
<dbReference type="AlphaFoldDB" id="A0A4R5VTB4"/>
<dbReference type="GO" id="GO:0030436">
    <property type="term" value="P:asexual sporulation"/>
    <property type="evidence" value="ECO:0007669"/>
    <property type="project" value="UniProtKB-UniRule"/>
</dbReference>
<protein>
    <recommendedName>
        <fullName evidence="4">Small, acid-soluble spore protein H</fullName>
        <shortName evidence="4">SASP H</shortName>
    </recommendedName>
</protein>
<dbReference type="HAMAP" id="MF_00667">
    <property type="entry name" value="SspH"/>
    <property type="match status" value="1"/>
</dbReference>
<comment type="induction">
    <text evidence="4">Expressed only in the forespore compartment of sporulating cells.</text>
</comment>
<comment type="similarity">
    <text evidence="2 4">Belongs to the SspH family.</text>
</comment>
<dbReference type="Proteomes" id="UP000295132">
    <property type="component" value="Unassembled WGS sequence"/>
</dbReference>
<evidence type="ECO:0000256" key="2">
    <source>
        <dbReference type="ARBA" id="ARBA00006573"/>
    </source>
</evidence>
<feature type="compositionally biased region" description="Polar residues" evidence="5">
    <location>
        <begin position="44"/>
        <end position="59"/>
    </location>
</feature>
<evidence type="ECO:0000256" key="3">
    <source>
        <dbReference type="ARBA" id="ARBA00022969"/>
    </source>
</evidence>
<dbReference type="EMBL" id="SMYO01000004">
    <property type="protein sequence ID" value="TDK62118.1"/>
    <property type="molecule type" value="Genomic_DNA"/>
</dbReference>
<evidence type="ECO:0000256" key="5">
    <source>
        <dbReference type="SAM" id="MobiDB-lite"/>
    </source>
</evidence>
<dbReference type="NCBIfam" id="NF002867">
    <property type="entry name" value="PRK03174.1"/>
    <property type="match status" value="1"/>
</dbReference>
<gene>
    <name evidence="4" type="primary">sspH</name>
    <name evidence="6" type="ORF">E2K98_08605</name>
</gene>
<evidence type="ECO:0000256" key="4">
    <source>
        <dbReference type="HAMAP-Rule" id="MF_00667"/>
    </source>
</evidence>
<dbReference type="NCBIfam" id="TIGR02861">
    <property type="entry name" value="SASP_H"/>
    <property type="match status" value="1"/>
</dbReference>
<dbReference type="InterPro" id="IPR012610">
    <property type="entry name" value="SASP_SspH"/>
</dbReference>
<dbReference type="GO" id="GO:0042601">
    <property type="term" value="C:endospore-forming forespore"/>
    <property type="evidence" value="ECO:0007669"/>
    <property type="project" value="InterPro"/>
</dbReference>
<dbReference type="Pfam" id="PF08141">
    <property type="entry name" value="SspH"/>
    <property type="match status" value="1"/>
</dbReference>
<keyword evidence="3 4" id="KW-0749">Sporulation</keyword>
<accession>A0A4R5VTB4</accession>
<reference evidence="6 7" key="1">
    <citation type="submission" date="2019-03" db="EMBL/GenBank/DDBJ databases">
        <title>Bacillus niacini sp. nov. a Nicotinate-Metabolizing Mesophile Isolated from Soil.</title>
        <authorList>
            <person name="Zhang G."/>
        </authorList>
    </citation>
    <scope>NUCLEOTIDE SEQUENCE [LARGE SCALE GENOMIC DNA]</scope>
    <source>
        <strain evidence="6 7">WN066</strain>
    </source>
</reference>
<name>A0A4R5VTB4_9BACI</name>
<evidence type="ECO:0000313" key="6">
    <source>
        <dbReference type="EMBL" id="TDK62118.1"/>
    </source>
</evidence>
<feature type="region of interest" description="Disordered" evidence="5">
    <location>
        <begin position="37"/>
        <end position="59"/>
    </location>
</feature>